<keyword evidence="2" id="KW-1133">Transmembrane helix</keyword>
<evidence type="ECO:0000313" key="3">
    <source>
        <dbReference type="EMBL" id="MBL0888121.1"/>
    </source>
</evidence>
<keyword evidence="4" id="KW-1185">Reference proteome</keyword>
<evidence type="ECO:0000256" key="2">
    <source>
        <dbReference type="SAM" id="Phobius"/>
    </source>
</evidence>
<reference evidence="3 4" key="1">
    <citation type="journal article" date="2021" name="Arch. Microbiol.">
        <title>Myceligenerans indicum sp. nov., an actinobacterium isolated from mangrove sediment of Sundarbans, India.</title>
        <authorList>
            <person name="Asha K."/>
            <person name="Bhadury P."/>
        </authorList>
    </citation>
    <scope>NUCLEOTIDE SEQUENCE [LARGE SCALE GENOMIC DNA]</scope>
    <source>
        <strain evidence="3 4">I2</strain>
    </source>
</reference>
<feature type="compositionally biased region" description="Basic and acidic residues" evidence="1">
    <location>
        <begin position="1"/>
        <end position="13"/>
    </location>
</feature>
<sequence length="489" mass="49620">MNHDAFDRLRAADPAHQVPEPAAGVLRAKVDALIGAEAPAAGTPDDGTPAGGPGADELARRRSRRRQPWLLAAAVAGIVAVGGGGYAAGSNGLLSAASDASDGSGAATMSEAAPPITLDRADAPEGAQAPAMGAESESLQEVAPDAQDEVGREPMVGTYLYPGPSRTVFHPGASLSDDGGELAAYALDAQSSYTKETAEAAARALGVRADARQEGGAWVVGANDGTGASVRLAADGRTSLWYTDAQPDTWRCTDIEPALPQDGADDGLEGQSSAGTAPDAKEGGAPPCLGTDTGSVPATEAIAELRRLMEALDVDVQAFDFEASPSGMGTTVAAYHRIDGRRTGLSWSATLSGTGTKTRFVSLNGFLAPVEELGTYPVVSEREAVERLGDLRFSASLGNIRPLAAASGDAGTSTTDAPAPEGPPATLEPGAPLSWPVRDVTITDARLGVAQHVLDDGAVALIPAYELTGDGGAWSVVAVADDFLDFAGR</sequence>
<dbReference type="RefSeq" id="WP_201849877.1">
    <property type="nucleotide sequence ID" value="NZ_JABBYC010000044.1"/>
</dbReference>
<keyword evidence="2" id="KW-0472">Membrane</keyword>
<gene>
    <name evidence="3" type="ORF">HGK34_17830</name>
</gene>
<protein>
    <submittedName>
        <fullName evidence="3">Uncharacterized protein</fullName>
    </submittedName>
</protein>
<feature type="compositionally biased region" description="Low complexity" evidence="1">
    <location>
        <begin position="405"/>
        <end position="417"/>
    </location>
</feature>
<keyword evidence="2" id="KW-0812">Transmembrane</keyword>
<evidence type="ECO:0000256" key="1">
    <source>
        <dbReference type="SAM" id="MobiDB-lite"/>
    </source>
</evidence>
<feature type="region of interest" description="Disordered" evidence="1">
    <location>
        <begin position="38"/>
        <end position="63"/>
    </location>
</feature>
<feature type="region of interest" description="Disordered" evidence="1">
    <location>
        <begin position="257"/>
        <end position="295"/>
    </location>
</feature>
<feature type="compositionally biased region" description="Low complexity" evidence="1">
    <location>
        <begin position="38"/>
        <end position="48"/>
    </location>
</feature>
<accession>A0ABS1LPD9</accession>
<dbReference type="Proteomes" id="UP000675409">
    <property type="component" value="Unassembled WGS sequence"/>
</dbReference>
<proteinExistence type="predicted"/>
<evidence type="ECO:0000313" key="4">
    <source>
        <dbReference type="Proteomes" id="UP000675409"/>
    </source>
</evidence>
<comment type="caution">
    <text evidence="3">The sequence shown here is derived from an EMBL/GenBank/DDBJ whole genome shotgun (WGS) entry which is preliminary data.</text>
</comment>
<feature type="region of interest" description="Disordered" evidence="1">
    <location>
        <begin position="405"/>
        <end position="433"/>
    </location>
</feature>
<feature type="transmembrane region" description="Helical" evidence="2">
    <location>
        <begin position="69"/>
        <end position="88"/>
    </location>
</feature>
<feature type="region of interest" description="Disordered" evidence="1">
    <location>
        <begin position="1"/>
        <end position="20"/>
    </location>
</feature>
<dbReference type="EMBL" id="JABBYC010000044">
    <property type="protein sequence ID" value="MBL0888121.1"/>
    <property type="molecule type" value="Genomic_DNA"/>
</dbReference>
<name>A0ABS1LPD9_9MICO</name>
<organism evidence="3 4">
    <name type="scientific">Myceligenerans indicum</name>
    <dbReference type="NCBI Taxonomy" id="2593663"/>
    <lineage>
        <taxon>Bacteria</taxon>
        <taxon>Bacillati</taxon>
        <taxon>Actinomycetota</taxon>
        <taxon>Actinomycetes</taxon>
        <taxon>Micrococcales</taxon>
        <taxon>Promicromonosporaceae</taxon>
        <taxon>Myceligenerans</taxon>
    </lineage>
</organism>